<accession>A0AA40BA66</accession>
<organism evidence="6 7">
    <name type="scientific">Lasiosphaeris hirsuta</name>
    <dbReference type="NCBI Taxonomy" id="260670"/>
    <lineage>
        <taxon>Eukaryota</taxon>
        <taxon>Fungi</taxon>
        <taxon>Dikarya</taxon>
        <taxon>Ascomycota</taxon>
        <taxon>Pezizomycotina</taxon>
        <taxon>Sordariomycetes</taxon>
        <taxon>Sordariomycetidae</taxon>
        <taxon>Sordariales</taxon>
        <taxon>Lasiosphaeriaceae</taxon>
        <taxon>Lasiosphaeris</taxon>
    </lineage>
</organism>
<proteinExistence type="inferred from homology"/>
<evidence type="ECO:0000256" key="1">
    <source>
        <dbReference type="ARBA" id="ARBA00009574"/>
    </source>
</evidence>
<feature type="region of interest" description="Disordered" evidence="5">
    <location>
        <begin position="58"/>
        <end position="78"/>
    </location>
</feature>
<name>A0AA40BA66_9PEZI</name>
<evidence type="ECO:0000256" key="3">
    <source>
        <dbReference type="ARBA" id="ARBA00023054"/>
    </source>
</evidence>
<feature type="coiled-coil region" evidence="4">
    <location>
        <begin position="83"/>
        <end position="113"/>
    </location>
</feature>
<dbReference type="EMBL" id="JAUKUA010000001">
    <property type="protein sequence ID" value="KAK0730434.1"/>
    <property type="molecule type" value="Genomic_DNA"/>
</dbReference>
<dbReference type="GO" id="GO:0000323">
    <property type="term" value="C:lytic vacuole"/>
    <property type="evidence" value="ECO:0007669"/>
    <property type="project" value="TreeGrafter"/>
</dbReference>
<protein>
    <recommendedName>
        <fullName evidence="2">Autophagy-related protein 14</fullName>
    </recommendedName>
</protein>
<dbReference type="InterPro" id="IPR018791">
    <property type="entry name" value="UV_resistance/autophagy_Atg14"/>
</dbReference>
<gene>
    <name evidence="6" type="ORF">B0H67DRAFT_479217</name>
</gene>
<dbReference type="Proteomes" id="UP001172102">
    <property type="component" value="Unassembled WGS sequence"/>
</dbReference>
<evidence type="ECO:0000313" key="7">
    <source>
        <dbReference type="Proteomes" id="UP001172102"/>
    </source>
</evidence>
<dbReference type="GO" id="GO:0035493">
    <property type="term" value="P:SNARE complex assembly"/>
    <property type="evidence" value="ECO:0007669"/>
    <property type="project" value="TreeGrafter"/>
</dbReference>
<feature type="compositionally biased region" description="Basic and acidic residues" evidence="5">
    <location>
        <begin position="63"/>
        <end position="78"/>
    </location>
</feature>
<feature type="region of interest" description="Disordered" evidence="5">
    <location>
        <begin position="479"/>
        <end position="503"/>
    </location>
</feature>
<dbReference type="Pfam" id="PF10186">
    <property type="entry name" value="ATG14"/>
    <property type="match status" value="1"/>
</dbReference>
<dbReference type="PANTHER" id="PTHR15157:SF13">
    <property type="entry name" value="AUTOPHAGY-RELATED PROTEIN 14"/>
    <property type="match status" value="1"/>
</dbReference>
<keyword evidence="7" id="KW-1185">Reference proteome</keyword>
<sequence>MNCSICRRPHGAKKLPFLCAVDARNRLYESRVEIAQVLIQNDEVERQVKNAVSNQDTVAHAKAGMDRSKAEEEATKERTGQIIAQADRLKADIDAARQEVERKKNAIARKQSDLASVSSGSLARRNRQLEEIERSAQRIKYKWNRSAETMAATRAFLCEEAARLYGLRQVKKGSAKRYEIGGVEIIELHAMNNVSPELISTSLAHIAHILVLASHYLAIRLPAEVTLPHREYPRPTIFSLASSYRHGDIPFPGSAPVSQTPPSTADGKTARIPRPRPLFLDKSLPTLAKDDPAAYSLFLEGIGLLAYNIAWACCSQGVSFGDKDSYDDMSNMGQNLWRLLIGDQVHRRSVEPTFPLSLVPSKGSPVDDEHAEIPKPKTLIGRWSHGTAHAFLGGVDGVELVRNFKVLSPVKLVDRLKKRLSSEPPMLEWETIEGHEAEDGYEDDELGVLASEHDGGGFAGRVGLGIGNDVMTVRTVETSAAVSDSGDPTRATGINGWTRVKNR</sequence>
<evidence type="ECO:0000256" key="4">
    <source>
        <dbReference type="SAM" id="Coils"/>
    </source>
</evidence>
<feature type="region of interest" description="Disordered" evidence="5">
    <location>
        <begin position="251"/>
        <end position="272"/>
    </location>
</feature>
<keyword evidence="3 4" id="KW-0175">Coiled coil</keyword>
<dbReference type="GO" id="GO:0005768">
    <property type="term" value="C:endosome"/>
    <property type="evidence" value="ECO:0007669"/>
    <property type="project" value="TreeGrafter"/>
</dbReference>
<evidence type="ECO:0000313" key="6">
    <source>
        <dbReference type="EMBL" id="KAK0730434.1"/>
    </source>
</evidence>
<comment type="similarity">
    <text evidence="1">Belongs to the ATG14 family.</text>
</comment>
<reference evidence="6" key="1">
    <citation type="submission" date="2023-06" db="EMBL/GenBank/DDBJ databases">
        <title>Genome-scale phylogeny and comparative genomics of the fungal order Sordariales.</title>
        <authorList>
            <consortium name="Lawrence Berkeley National Laboratory"/>
            <person name="Hensen N."/>
            <person name="Bonometti L."/>
            <person name="Westerberg I."/>
            <person name="Brannstrom I.O."/>
            <person name="Guillou S."/>
            <person name="Cros-Aarteil S."/>
            <person name="Calhoun S."/>
            <person name="Haridas S."/>
            <person name="Kuo A."/>
            <person name="Mondo S."/>
            <person name="Pangilinan J."/>
            <person name="Riley R."/>
            <person name="Labutti K."/>
            <person name="Andreopoulos B."/>
            <person name="Lipzen A."/>
            <person name="Chen C."/>
            <person name="Yanf M."/>
            <person name="Daum C."/>
            <person name="Ng V."/>
            <person name="Clum A."/>
            <person name="Steindorff A."/>
            <person name="Ohm R."/>
            <person name="Martin F."/>
            <person name="Silar P."/>
            <person name="Natvig D."/>
            <person name="Lalanne C."/>
            <person name="Gautier V."/>
            <person name="Ament-Velasquez S.L."/>
            <person name="Kruys A."/>
            <person name="Hutchinson M.I."/>
            <person name="Powell A.J."/>
            <person name="Barry K."/>
            <person name="Miller A.N."/>
            <person name="Grigoriev I.V."/>
            <person name="Debuchy R."/>
            <person name="Gladieux P."/>
            <person name="Thoren M.H."/>
            <person name="Johannesson H."/>
        </authorList>
    </citation>
    <scope>NUCLEOTIDE SEQUENCE</scope>
    <source>
        <strain evidence="6">SMH4607-1</strain>
    </source>
</reference>
<dbReference type="GO" id="GO:0032991">
    <property type="term" value="C:protein-containing complex"/>
    <property type="evidence" value="ECO:0007669"/>
    <property type="project" value="UniProtKB-ARBA"/>
</dbReference>
<dbReference type="AlphaFoldDB" id="A0AA40BA66"/>
<dbReference type="PANTHER" id="PTHR15157">
    <property type="entry name" value="UV RADIATION RESISTANCE-ASSOCIATED GENE PROTEIN"/>
    <property type="match status" value="1"/>
</dbReference>
<comment type="caution">
    <text evidence="6">The sequence shown here is derived from an EMBL/GenBank/DDBJ whole genome shotgun (WGS) entry which is preliminary data.</text>
</comment>
<evidence type="ECO:0000256" key="2">
    <source>
        <dbReference type="ARBA" id="ARBA00013807"/>
    </source>
</evidence>
<dbReference type="GO" id="GO:0000149">
    <property type="term" value="F:SNARE binding"/>
    <property type="evidence" value="ECO:0007669"/>
    <property type="project" value="TreeGrafter"/>
</dbReference>
<evidence type="ECO:0000256" key="5">
    <source>
        <dbReference type="SAM" id="MobiDB-lite"/>
    </source>
</evidence>